<keyword evidence="2 4" id="KW-0694">RNA-binding</keyword>
<dbReference type="InterPro" id="IPR035979">
    <property type="entry name" value="RBD_domain_sf"/>
</dbReference>
<sequence length="461" mass="54613">MMDSTDDVTNNDEIEKRVRTLWVGNLHPKVSNRDVAELFYQVGPVEYVEFAYDENDICENFALVVFKYPSSVEDSIKFFKGTKLYGLPIITKNYSKHFEDPVFNDQLNYFKQLIKVEQNCQPNNSSAESQWIDQSLNEKNIPESLPKPPMHEERGFNKNQDNYDRRCSSKVNSSKFRHNARHSKNHNSLNSGEHYPIDRSHRSQKHYKNSEHNSSSSSMEVSNYERDSYYHNSNNDHKHHDNTSFNRKESAYRYQEPRSMHDKDSSNDMIVRDLRDTMFRKRSRLDSNFHIDMNTNAGCTSLLDLRDTMYHRKNNRYEDQGQQHHESDSNNRWSERNQDMHGNGNFSNKEPRKNNYNSERYSESNTKHQNHYADRGYNRGKSHNGFQDCGNESTSNYNDGYRRDKNRPTNNKYNNPQNMESSSRQHNSYHPYQRNNEHSGQSRGRSYNKGGSDRSRHNYYS</sequence>
<feature type="region of interest" description="Disordered" evidence="5">
    <location>
        <begin position="316"/>
        <end position="461"/>
    </location>
</feature>
<feature type="compositionally biased region" description="Basic residues" evidence="5">
    <location>
        <begin position="175"/>
        <end position="185"/>
    </location>
</feature>
<dbReference type="PANTHER" id="PTHR13798">
    <property type="entry name" value="RNA BINDING MOTIF RBM PROTEIN -RELATED"/>
    <property type="match status" value="1"/>
</dbReference>
<organism evidence="7 8">
    <name type="scientific">Aphis glycines</name>
    <name type="common">Soybean aphid</name>
    <dbReference type="NCBI Taxonomy" id="307491"/>
    <lineage>
        <taxon>Eukaryota</taxon>
        <taxon>Metazoa</taxon>
        <taxon>Ecdysozoa</taxon>
        <taxon>Arthropoda</taxon>
        <taxon>Hexapoda</taxon>
        <taxon>Insecta</taxon>
        <taxon>Pterygota</taxon>
        <taxon>Neoptera</taxon>
        <taxon>Paraneoptera</taxon>
        <taxon>Hemiptera</taxon>
        <taxon>Sternorrhyncha</taxon>
        <taxon>Aphidomorpha</taxon>
        <taxon>Aphidoidea</taxon>
        <taxon>Aphididae</taxon>
        <taxon>Aphidini</taxon>
        <taxon>Aphis</taxon>
        <taxon>Aphis</taxon>
    </lineage>
</organism>
<feature type="compositionally biased region" description="Basic and acidic residues" evidence="5">
    <location>
        <begin position="316"/>
        <end position="339"/>
    </location>
</feature>
<feature type="compositionally biased region" description="Basic and acidic residues" evidence="5">
    <location>
        <begin position="451"/>
        <end position="461"/>
    </location>
</feature>
<gene>
    <name evidence="7" type="ORF">AGLY_010272</name>
</gene>
<feature type="compositionally biased region" description="Polar residues" evidence="5">
    <location>
        <begin position="408"/>
        <end position="445"/>
    </location>
</feature>
<feature type="domain" description="RRM" evidence="6">
    <location>
        <begin position="19"/>
        <end position="96"/>
    </location>
</feature>
<dbReference type="PANTHER" id="PTHR13798:SF11">
    <property type="entry name" value="RNA-BINDING PROTEIN 7-RELATED"/>
    <property type="match status" value="1"/>
</dbReference>
<dbReference type="AlphaFoldDB" id="A0A6G0THS3"/>
<dbReference type="InterPro" id="IPR000504">
    <property type="entry name" value="RRM_dom"/>
</dbReference>
<comment type="caution">
    <text evidence="7">The sequence shown here is derived from an EMBL/GenBank/DDBJ whole genome shotgun (WGS) entry which is preliminary data.</text>
</comment>
<dbReference type="InterPro" id="IPR012677">
    <property type="entry name" value="Nucleotide-bd_a/b_plait_sf"/>
</dbReference>
<evidence type="ECO:0000313" key="7">
    <source>
        <dbReference type="EMBL" id="KAE9532070.1"/>
    </source>
</evidence>
<dbReference type="GO" id="GO:0005654">
    <property type="term" value="C:nucleoplasm"/>
    <property type="evidence" value="ECO:0007669"/>
    <property type="project" value="UniProtKB-SubCell"/>
</dbReference>
<dbReference type="Pfam" id="PF00076">
    <property type="entry name" value="RRM_1"/>
    <property type="match status" value="1"/>
</dbReference>
<evidence type="ECO:0000313" key="8">
    <source>
        <dbReference type="Proteomes" id="UP000475862"/>
    </source>
</evidence>
<protein>
    <recommendedName>
        <fullName evidence="6">RRM domain-containing protein</fullName>
    </recommendedName>
</protein>
<name>A0A6G0THS3_APHGL</name>
<accession>A0A6G0THS3</accession>
<dbReference type="SUPFAM" id="SSF54928">
    <property type="entry name" value="RNA-binding domain, RBD"/>
    <property type="match status" value="1"/>
</dbReference>
<feature type="region of interest" description="Disordered" evidence="5">
    <location>
        <begin position="139"/>
        <end position="223"/>
    </location>
</feature>
<dbReference type="GO" id="GO:0003727">
    <property type="term" value="F:single-stranded RNA binding"/>
    <property type="evidence" value="ECO:0007669"/>
    <property type="project" value="TreeGrafter"/>
</dbReference>
<feature type="compositionally biased region" description="Basic and acidic residues" evidence="5">
    <location>
        <begin position="149"/>
        <end position="167"/>
    </location>
</feature>
<evidence type="ECO:0000259" key="6">
    <source>
        <dbReference type="PROSITE" id="PS50102"/>
    </source>
</evidence>
<dbReference type="GO" id="GO:0000381">
    <property type="term" value="P:regulation of alternative mRNA splicing, via spliceosome"/>
    <property type="evidence" value="ECO:0007669"/>
    <property type="project" value="TreeGrafter"/>
</dbReference>
<keyword evidence="8" id="KW-1185">Reference proteome</keyword>
<reference evidence="7 8" key="1">
    <citation type="submission" date="2019-08" db="EMBL/GenBank/DDBJ databases">
        <title>The genome of the soybean aphid Biotype 1, its phylome, world population structure and adaptation to the North American continent.</title>
        <authorList>
            <person name="Giordano R."/>
            <person name="Donthu R.K."/>
            <person name="Hernandez A.G."/>
            <person name="Wright C.L."/>
            <person name="Zimin A.V."/>
        </authorList>
    </citation>
    <scope>NUCLEOTIDE SEQUENCE [LARGE SCALE GENOMIC DNA]</scope>
    <source>
        <tissue evidence="7">Whole aphids</tissue>
    </source>
</reference>
<evidence type="ECO:0000256" key="5">
    <source>
        <dbReference type="SAM" id="MobiDB-lite"/>
    </source>
</evidence>
<comment type="subcellular location">
    <subcellularLocation>
        <location evidence="1">Nucleus</location>
        <location evidence="1">Nucleoplasm</location>
    </subcellularLocation>
</comment>
<evidence type="ECO:0000256" key="4">
    <source>
        <dbReference type="PROSITE-ProRule" id="PRU00176"/>
    </source>
</evidence>
<dbReference type="EMBL" id="VYZN01000040">
    <property type="protein sequence ID" value="KAE9532070.1"/>
    <property type="molecule type" value="Genomic_DNA"/>
</dbReference>
<keyword evidence="3" id="KW-0539">Nucleus</keyword>
<evidence type="ECO:0000256" key="3">
    <source>
        <dbReference type="ARBA" id="ARBA00023242"/>
    </source>
</evidence>
<feature type="region of interest" description="Disordered" evidence="5">
    <location>
        <begin position="228"/>
        <end position="247"/>
    </location>
</feature>
<evidence type="ECO:0000256" key="1">
    <source>
        <dbReference type="ARBA" id="ARBA00004642"/>
    </source>
</evidence>
<dbReference type="OrthoDB" id="407442at2759"/>
<proteinExistence type="predicted"/>
<evidence type="ECO:0000256" key="2">
    <source>
        <dbReference type="ARBA" id="ARBA00022884"/>
    </source>
</evidence>
<dbReference type="InterPro" id="IPR052285">
    <property type="entry name" value="NEXT_complex_subunit"/>
</dbReference>
<feature type="compositionally biased region" description="Low complexity" evidence="5">
    <location>
        <begin position="212"/>
        <end position="222"/>
    </location>
</feature>
<dbReference type="Proteomes" id="UP000475862">
    <property type="component" value="Unassembled WGS sequence"/>
</dbReference>
<dbReference type="Gene3D" id="3.30.70.330">
    <property type="match status" value="1"/>
</dbReference>
<feature type="compositionally biased region" description="Basic and acidic residues" evidence="5">
    <location>
        <begin position="360"/>
        <end position="377"/>
    </location>
</feature>
<dbReference type="PROSITE" id="PS50102">
    <property type="entry name" value="RRM"/>
    <property type="match status" value="1"/>
</dbReference>
<dbReference type="SMART" id="SM00360">
    <property type="entry name" value="RRM"/>
    <property type="match status" value="1"/>
</dbReference>